<accession>A0A1B9II49</accession>
<sequence>MLNPTSTSTHDRIIVDEEEVPSAGLDFGLAGEQACRILYTHPIVDDPHNFVLGINCPSSSSFSKINLLRHVKILNIQHRQSTRDADDQRGNQYVRMDIEDRLIWEERVLEKGKEDLDNCEKARKLLERFKENQGMVYIMPKLEMIRIGAWDEGWWTKVMKEVLFDEKRKEDRTDLRSLSGYQNMYEVIKINHRESFEFTGSLLNFIRPKEILQYTQAGPISLNDALNQRLPTGEPSPVLISHLNFDIDKHTINFIPSIVIGSLNKWLIKCNPSPRTMQEDDEDEEGERIYIDHDGLMVTLHKLLQHISNITYPPSATLSRETILEIYDLDKLEYKEFDEQGKVTLAAGGMWIGADETYAYNDEDRSDWPEVLDQELNGGARRFGPWGMMEVTRKGVKFIDVRKEELRMTVEFIHSA</sequence>
<proteinExistence type="predicted"/>
<dbReference type="Proteomes" id="UP000092583">
    <property type="component" value="Unassembled WGS sequence"/>
</dbReference>
<dbReference type="EMBL" id="KI669467">
    <property type="protein sequence ID" value="OCF55205.1"/>
    <property type="molecule type" value="Genomic_DNA"/>
</dbReference>
<organism evidence="1 2">
    <name type="scientific">Kwoniella mangroviensis CBS 10435</name>
    <dbReference type="NCBI Taxonomy" id="1331196"/>
    <lineage>
        <taxon>Eukaryota</taxon>
        <taxon>Fungi</taxon>
        <taxon>Dikarya</taxon>
        <taxon>Basidiomycota</taxon>
        <taxon>Agaricomycotina</taxon>
        <taxon>Tremellomycetes</taxon>
        <taxon>Tremellales</taxon>
        <taxon>Cryptococcaceae</taxon>
        <taxon>Kwoniella</taxon>
    </lineage>
</organism>
<reference evidence="1 2" key="1">
    <citation type="submission" date="2013-07" db="EMBL/GenBank/DDBJ databases">
        <title>The Genome Sequence of Kwoniella mangroviensis CBS10435.</title>
        <authorList>
            <consortium name="The Broad Institute Genome Sequencing Platform"/>
            <person name="Cuomo C."/>
            <person name="Litvintseva A."/>
            <person name="Chen Y."/>
            <person name="Heitman J."/>
            <person name="Sun S."/>
            <person name="Springer D."/>
            <person name="Dromer F."/>
            <person name="Young S.K."/>
            <person name="Zeng Q."/>
            <person name="Gargeya S."/>
            <person name="Fitzgerald M."/>
            <person name="Abouelleil A."/>
            <person name="Alvarado L."/>
            <person name="Berlin A.M."/>
            <person name="Chapman S.B."/>
            <person name="Dewar J."/>
            <person name="Goldberg J."/>
            <person name="Griggs A."/>
            <person name="Gujja S."/>
            <person name="Hansen M."/>
            <person name="Howarth C."/>
            <person name="Imamovic A."/>
            <person name="Larimer J."/>
            <person name="McCowan C."/>
            <person name="Murphy C."/>
            <person name="Pearson M."/>
            <person name="Priest M."/>
            <person name="Roberts A."/>
            <person name="Saif S."/>
            <person name="Shea T."/>
            <person name="Sykes S."/>
            <person name="Wortman J."/>
            <person name="Nusbaum C."/>
            <person name="Birren B."/>
        </authorList>
    </citation>
    <scope>NUCLEOTIDE SEQUENCE [LARGE SCALE GENOMIC DNA]</scope>
    <source>
        <strain evidence="1 2">CBS 10435</strain>
    </source>
</reference>
<protein>
    <submittedName>
        <fullName evidence="1">Uncharacterized protein</fullName>
    </submittedName>
</protein>
<keyword evidence="2" id="KW-1185">Reference proteome</keyword>
<name>A0A1B9II49_9TREE</name>
<dbReference type="AlphaFoldDB" id="A0A1B9II49"/>
<dbReference type="OrthoDB" id="10407232at2759"/>
<reference evidence="2" key="2">
    <citation type="submission" date="2013-12" db="EMBL/GenBank/DDBJ databases">
        <title>Evolution of pathogenesis and genome organization in the Tremellales.</title>
        <authorList>
            <person name="Cuomo C."/>
            <person name="Litvintseva A."/>
            <person name="Heitman J."/>
            <person name="Chen Y."/>
            <person name="Sun S."/>
            <person name="Springer D."/>
            <person name="Dromer F."/>
            <person name="Young S."/>
            <person name="Zeng Q."/>
            <person name="Chapman S."/>
            <person name="Gujja S."/>
            <person name="Saif S."/>
            <person name="Birren B."/>
        </authorList>
    </citation>
    <scope>NUCLEOTIDE SEQUENCE [LARGE SCALE GENOMIC DNA]</scope>
    <source>
        <strain evidence="2">CBS 10435</strain>
    </source>
</reference>
<evidence type="ECO:0000313" key="2">
    <source>
        <dbReference type="Proteomes" id="UP000092583"/>
    </source>
</evidence>
<gene>
    <name evidence="1" type="ORF">L486_07318</name>
</gene>
<evidence type="ECO:0000313" key="1">
    <source>
        <dbReference type="EMBL" id="OCF55205.1"/>
    </source>
</evidence>